<evidence type="ECO:0000256" key="3">
    <source>
        <dbReference type="ARBA" id="ARBA00022989"/>
    </source>
</evidence>
<dbReference type="PROSITE" id="PS50262">
    <property type="entry name" value="G_PROTEIN_RECEP_F1_2"/>
    <property type="match status" value="1"/>
</dbReference>
<organism evidence="7 8">
    <name type="scientific">Wuchereria bancrofti</name>
    <dbReference type="NCBI Taxonomy" id="6293"/>
    <lineage>
        <taxon>Eukaryota</taxon>
        <taxon>Metazoa</taxon>
        <taxon>Ecdysozoa</taxon>
        <taxon>Nematoda</taxon>
        <taxon>Chromadorea</taxon>
        <taxon>Rhabditida</taxon>
        <taxon>Spirurina</taxon>
        <taxon>Spiruromorpha</taxon>
        <taxon>Filarioidea</taxon>
        <taxon>Onchocercidae</taxon>
        <taxon>Wuchereria</taxon>
    </lineage>
</organism>
<reference evidence="7" key="1">
    <citation type="submission" date="2015-03" db="EMBL/GenBank/DDBJ databases">
        <title>Wuchereria bancrofti Genome Sequencing Papua New Guinea Strain.</title>
        <authorList>
            <person name="Small S.T."/>
            <person name="Serre D."/>
            <person name="Zimmerman P.A."/>
        </authorList>
    </citation>
    <scope>NUCLEOTIDE SEQUENCE [LARGE SCALE GENOMIC DNA]</scope>
    <source>
        <strain evidence="7">pt0022</strain>
    </source>
</reference>
<reference evidence="7" key="2">
    <citation type="journal article" date="2016" name="Mol. Ecol.">
        <title>Population genomics of the filarial nematode parasite Wuchereria bancrofti from mosquitoes.</title>
        <authorList>
            <person name="Small S.T."/>
            <person name="Reimer L.J."/>
            <person name="Tisch D.J."/>
            <person name="King C.L."/>
            <person name="Christensen B.M."/>
            <person name="Siba P.M."/>
            <person name="Kazura J.W."/>
            <person name="Serre D."/>
            <person name="Zimmerman P.A."/>
        </authorList>
    </citation>
    <scope>NUCLEOTIDE SEQUENCE</scope>
    <source>
        <strain evidence="7">pt0022</strain>
    </source>
</reference>
<protein>
    <recommendedName>
        <fullName evidence="6">G-protein coupled receptors family 1 profile domain-containing protein</fullName>
    </recommendedName>
</protein>
<dbReference type="SUPFAM" id="SSF81321">
    <property type="entry name" value="Family A G protein-coupled receptor-like"/>
    <property type="match status" value="1"/>
</dbReference>
<feature type="transmembrane region" description="Helical" evidence="5">
    <location>
        <begin position="63"/>
        <end position="86"/>
    </location>
</feature>
<comment type="subcellular location">
    <subcellularLocation>
        <location evidence="1">Membrane</location>
    </subcellularLocation>
</comment>
<dbReference type="InterPro" id="IPR017452">
    <property type="entry name" value="GPCR_Rhodpsn_7TM"/>
</dbReference>
<keyword evidence="3 5" id="KW-1133">Transmembrane helix</keyword>
<evidence type="ECO:0000313" key="8">
    <source>
        <dbReference type="WBParaSite" id="mrna-Wban_08933"/>
    </source>
</evidence>
<dbReference type="InterPro" id="IPR019430">
    <property type="entry name" value="7TM_GPCR_serpentine_rcpt_Srx"/>
</dbReference>
<feature type="domain" description="G-protein coupled receptors family 1 profile" evidence="6">
    <location>
        <begin position="1"/>
        <end position="187"/>
    </location>
</feature>
<dbReference type="Pfam" id="PF10328">
    <property type="entry name" value="7TM_GPCR_Srx"/>
    <property type="match status" value="1"/>
</dbReference>
<keyword evidence="2 5" id="KW-0812">Transmembrane</keyword>
<dbReference type="Proteomes" id="UP000093561">
    <property type="component" value="Unassembled WGS sequence"/>
</dbReference>
<dbReference type="WBParaSite" id="mrna-Wban_08933">
    <property type="protein sequence ID" value="mrna-Wban_08933"/>
    <property type="gene ID" value="Wban_08933"/>
</dbReference>
<accession>A0AAF5Q0Y3</accession>
<dbReference type="Gene3D" id="1.20.1070.10">
    <property type="entry name" value="Rhodopsin 7-helix transmembrane proteins"/>
    <property type="match status" value="1"/>
</dbReference>
<keyword evidence="4 5" id="KW-0472">Membrane</keyword>
<feature type="transmembrane region" description="Helical" evidence="5">
    <location>
        <begin position="16"/>
        <end position="43"/>
    </location>
</feature>
<feature type="transmembrane region" description="Helical" evidence="5">
    <location>
        <begin position="206"/>
        <end position="226"/>
    </location>
</feature>
<reference evidence="8 9" key="3">
    <citation type="submission" date="2024-02" db="UniProtKB">
        <authorList>
            <consortium name="WormBaseParasite"/>
        </authorList>
    </citation>
    <scope>IDENTIFICATION</scope>
    <source>
        <strain evidence="8 9">pt0022</strain>
    </source>
</reference>
<dbReference type="PANTHER" id="PTHR22718">
    <property type="entry name" value="SERPENTINE RECEPTOR, CLASS X"/>
    <property type="match status" value="1"/>
</dbReference>
<name>A0AAF5Q0Y3_WUCBA</name>
<evidence type="ECO:0000256" key="1">
    <source>
        <dbReference type="ARBA" id="ARBA00004370"/>
    </source>
</evidence>
<sequence length="291" mass="33410">MATVCYSRNNLYGRPFIFIVSQIVISNLVTLIPYVIILLPGMLLSENYAYIAWMNDAFCKVRAYSTVVMVYFSFLLTLNRFVVIVLPKCNVFFQSTKLYFLLLLVWLISFVTSFADFYFCTRHFEVSTLRCLTDGTKHPGRKFFKHFLIILLLSLAITMIIMYLAIICNIRRRSVSVNNETRKTFAVKTGPKTCTLRTAKYERSMLIQAGLNSGGLIFGILIFHVLPAAKVFGQEGLIAMDIFYCCYTVFYHYTLPTAFFLTNGSARIYLHLLLNTNVVKPILILTKQVTR</sequence>
<evidence type="ECO:0000313" key="9">
    <source>
        <dbReference type="WBParaSite" id="mrna-Wban_08934"/>
    </source>
</evidence>
<proteinExistence type="predicted"/>
<evidence type="ECO:0000256" key="4">
    <source>
        <dbReference type="ARBA" id="ARBA00023136"/>
    </source>
</evidence>
<dbReference type="WBParaSite" id="mrna-Wban_08934">
    <property type="protein sequence ID" value="mrna-Wban_08934"/>
    <property type="gene ID" value="Wban_08934"/>
</dbReference>
<feature type="transmembrane region" description="Helical" evidence="5">
    <location>
        <begin position="147"/>
        <end position="166"/>
    </location>
</feature>
<feature type="transmembrane region" description="Helical" evidence="5">
    <location>
        <begin position="98"/>
        <end position="119"/>
    </location>
</feature>
<evidence type="ECO:0000256" key="5">
    <source>
        <dbReference type="SAM" id="Phobius"/>
    </source>
</evidence>
<evidence type="ECO:0000313" key="7">
    <source>
        <dbReference type="Proteomes" id="UP000093561"/>
    </source>
</evidence>
<feature type="transmembrane region" description="Helical" evidence="5">
    <location>
        <begin position="238"/>
        <end position="261"/>
    </location>
</feature>
<dbReference type="PANTHER" id="PTHR22718:SF25">
    <property type="entry name" value="G-PROTEIN COUPLED RECEPTORS FAMILY 1 PROFILE DOMAIN-CONTAINING PROTEIN"/>
    <property type="match status" value="1"/>
</dbReference>
<dbReference type="AlphaFoldDB" id="A0AAF5Q0Y3"/>
<evidence type="ECO:0000256" key="2">
    <source>
        <dbReference type="ARBA" id="ARBA00022692"/>
    </source>
</evidence>
<dbReference type="GO" id="GO:0016020">
    <property type="term" value="C:membrane"/>
    <property type="evidence" value="ECO:0007669"/>
    <property type="project" value="UniProtKB-SubCell"/>
</dbReference>
<evidence type="ECO:0000259" key="6">
    <source>
        <dbReference type="PROSITE" id="PS50262"/>
    </source>
</evidence>